<dbReference type="Proteomes" id="UP000885348">
    <property type="component" value="Unassembled WGS sequence"/>
</dbReference>
<protein>
    <submittedName>
        <fullName evidence="1">Uncharacterized protein</fullName>
    </submittedName>
</protein>
<dbReference type="AlphaFoldDB" id="A0A403QH46"/>
<name>A0A403QH46_SALET</name>
<organism evidence="1">
    <name type="scientific">Salmonella enterica I</name>
    <dbReference type="NCBI Taxonomy" id="59201"/>
    <lineage>
        <taxon>Bacteria</taxon>
        <taxon>Pseudomonadati</taxon>
        <taxon>Pseudomonadota</taxon>
        <taxon>Gammaproteobacteria</taxon>
        <taxon>Enterobacterales</taxon>
        <taxon>Enterobacteriaceae</taxon>
        <taxon>Salmonella</taxon>
    </lineage>
</organism>
<evidence type="ECO:0000313" key="1">
    <source>
        <dbReference type="EMBL" id="MML54008.1"/>
    </source>
</evidence>
<proteinExistence type="predicted"/>
<comment type="caution">
    <text evidence="1">The sequence shown here is derived from an EMBL/GenBank/DDBJ whole genome shotgun (WGS) entry which is preliminary data.</text>
</comment>
<gene>
    <name evidence="1" type="ORF">D7N80_11910</name>
</gene>
<reference evidence="1" key="1">
    <citation type="submission" date="2018-09" db="EMBL/GenBank/DDBJ databases">
        <authorList>
            <person name="Ashton P.M."/>
            <person name="Dallman T."/>
            <person name="Nair S."/>
            <person name="De Pinna E."/>
            <person name="Peters T."/>
            <person name="Grant K."/>
        </authorList>
    </citation>
    <scope>NUCLEOTIDE SEQUENCE [LARGE SCALE GENOMIC DNA]</scope>
    <source>
        <strain evidence="1">598938</strain>
    </source>
</reference>
<accession>A0A403QH46</accession>
<dbReference type="EMBL" id="RVVJ01000012">
    <property type="protein sequence ID" value="MML54008.1"/>
    <property type="molecule type" value="Genomic_DNA"/>
</dbReference>
<sequence length="80" mass="9012">MTTNCPDLTAKLDTPERNRLMRFTCGVQTAQHQANRALDLAQEGQWLLALEFLNICSRTVDSLKRVAREVPPAANEEKQS</sequence>